<feature type="transmembrane region" description="Helical" evidence="1">
    <location>
        <begin position="103"/>
        <end position="126"/>
    </location>
</feature>
<evidence type="ECO:0000313" key="2">
    <source>
        <dbReference type="EMBL" id="PTA49487.1"/>
    </source>
</evidence>
<comment type="caution">
    <text evidence="2">The sequence shown here is derived from an EMBL/GenBank/DDBJ whole genome shotgun (WGS) entry which is preliminary data.</text>
</comment>
<name>A0ABX5HTL3_9GAMM</name>
<dbReference type="Proteomes" id="UP000240506">
    <property type="component" value="Unassembled WGS sequence"/>
</dbReference>
<proteinExistence type="predicted"/>
<accession>A0ABX5HTL3</accession>
<keyword evidence="1" id="KW-0812">Transmembrane</keyword>
<reference evidence="2 3" key="1">
    <citation type="submission" date="2018-03" db="EMBL/GenBank/DDBJ databases">
        <authorList>
            <person name="Dailey F.E."/>
        </authorList>
    </citation>
    <scope>NUCLEOTIDE SEQUENCE [LARGE SCALE GENOMIC DNA]</scope>
    <source>
        <strain evidence="2 3">CW7</strain>
    </source>
</reference>
<keyword evidence="1" id="KW-1133">Transmembrane helix</keyword>
<protein>
    <submittedName>
        <fullName evidence="2">Uncharacterized protein</fullName>
    </submittedName>
</protein>
<keyword evidence="1" id="KW-0472">Membrane</keyword>
<evidence type="ECO:0000313" key="3">
    <source>
        <dbReference type="Proteomes" id="UP000240506"/>
    </source>
</evidence>
<keyword evidence="3" id="KW-1185">Reference proteome</keyword>
<sequence>MIIDNSSLDEWLAPLKKYQQDTFKQLVDEHGVEEAAKLWLSAQGPKSTVGFGGASNPQPFHDRFMEEFRKFICGDPIYDDVRQKLGVESPIVKGVCISIISTALGAAIGFTATLLAPAVAAMLYLVGKMGINAWCEVS</sequence>
<reference evidence="2 3" key="2">
    <citation type="submission" date="2018-04" db="EMBL/GenBank/DDBJ databases">
        <title>Genomic sequence of a freshwater isolate of Shewanella morhuae.</title>
        <authorList>
            <person name="Castillo D.E."/>
            <person name="Gram L."/>
        </authorList>
    </citation>
    <scope>NUCLEOTIDE SEQUENCE [LARGE SCALE GENOMIC DNA]</scope>
    <source>
        <strain evidence="2 3">CW7</strain>
    </source>
</reference>
<dbReference type="EMBL" id="PYSG01000002">
    <property type="protein sequence ID" value="PTA49487.1"/>
    <property type="molecule type" value="Genomic_DNA"/>
</dbReference>
<organism evidence="2 3">
    <name type="scientific">Shewanella morhuae</name>
    <dbReference type="NCBI Taxonomy" id="365591"/>
    <lineage>
        <taxon>Bacteria</taxon>
        <taxon>Pseudomonadati</taxon>
        <taxon>Pseudomonadota</taxon>
        <taxon>Gammaproteobacteria</taxon>
        <taxon>Alteromonadales</taxon>
        <taxon>Shewanellaceae</taxon>
        <taxon>Shewanella</taxon>
    </lineage>
</organism>
<gene>
    <name evidence="2" type="ORF">C9I43_02585</name>
</gene>
<evidence type="ECO:0000256" key="1">
    <source>
        <dbReference type="SAM" id="Phobius"/>
    </source>
</evidence>